<accession>A0A1T4RC21</accession>
<dbReference type="Proteomes" id="UP000190888">
    <property type="component" value="Unassembled WGS sequence"/>
</dbReference>
<protein>
    <recommendedName>
        <fullName evidence="3">DUF4249 domain-containing protein</fullName>
    </recommendedName>
</protein>
<gene>
    <name evidence="1" type="ORF">SAMN04488132_111111</name>
</gene>
<reference evidence="1 2" key="1">
    <citation type="submission" date="2017-02" db="EMBL/GenBank/DDBJ databases">
        <authorList>
            <person name="Peterson S.W."/>
        </authorList>
    </citation>
    <scope>NUCLEOTIDE SEQUENCE [LARGE SCALE GENOMIC DNA]</scope>
    <source>
        <strain evidence="1 2">DSM 22335</strain>
    </source>
</reference>
<dbReference type="Pfam" id="PF14054">
    <property type="entry name" value="DUF4249"/>
    <property type="match status" value="1"/>
</dbReference>
<dbReference type="PROSITE" id="PS51257">
    <property type="entry name" value="PROKAR_LIPOPROTEIN"/>
    <property type="match status" value="1"/>
</dbReference>
<dbReference type="RefSeq" id="WP_078832492.1">
    <property type="nucleotide sequence ID" value="NZ_FUWH01000011.1"/>
</dbReference>
<evidence type="ECO:0000313" key="2">
    <source>
        <dbReference type="Proteomes" id="UP000190888"/>
    </source>
</evidence>
<dbReference type="EMBL" id="FUWH01000011">
    <property type="protein sequence ID" value="SKA13544.1"/>
    <property type="molecule type" value="Genomic_DNA"/>
</dbReference>
<dbReference type="InterPro" id="IPR025345">
    <property type="entry name" value="DUF4249"/>
</dbReference>
<dbReference type="OrthoDB" id="1062680at2"/>
<organism evidence="1 2">
    <name type="scientific">Sediminibacterium ginsengisoli</name>
    <dbReference type="NCBI Taxonomy" id="413434"/>
    <lineage>
        <taxon>Bacteria</taxon>
        <taxon>Pseudomonadati</taxon>
        <taxon>Bacteroidota</taxon>
        <taxon>Chitinophagia</taxon>
        <taxon>Chitinophagales</taxon>
        <taxon>Chitinophagaceae</taxon>
        <taxon>Sediminibacterium</taxon>
    </lineage>
</organism>
<dbReference type="STRING" id="413434.SAMN04488132_111111"/>
<evidence type="ECO:0008006" key="3">
    <source>
        <dbReference type="Google" id="ProtNLM"/>
    </source>
</evidence>
<proteinExistence type="predicted"/>
<sequence>MRIIIGILAVILLAGCKEKYTPKLNNATTAYLVVEGFINSSGGASTFVLTRTTRLTDPGKIVYERGAMVKITSELGKVYPLTETSPGTYTSAALTLDKNDRYRLSIQAGGKEYLSDYSKMRNTPAIDSVSWQLENNGLQLYVNTHDPKDSTRYYQWKHEQTWEFHSSYTTSLKYSYDNQNNITGVTYRLPSRSADMSVYRCWQSEKLQSISIGSSEKLSKDVIHAPLIQIPKNSWKVSVLYSVLVKQYALSREAYKFFEEMKRNTEQLGSIFDAQPSANTGNLRCVTKPDEVVIGFVEVSEEKEKRLFISAAQLPADWAYVQPCEAIQVKPNNIDTIRSMAGYLPTDPVDYAPSGAIVTLGFGTPSCIDCTLRGTNVKPSFWP</sequence>
<name>A0A1T4RC21_9BACT</name>
<dbReference type="AlphaFoldDB" id="A0A1T4RC21"/>
<evidence type="ECO:0000313" key="1">
    <source>
        <dbReference type="EMBL" id="SKA13544.1"/>
    </source>
</evidence>
<keyword evidence="2" id="KW-1185">Reference proteome</keyword>